<dbReference type="PANTHER" id="PTHR43581:SF2">
    <property type="entry name" value="EXCINUCLEASE ATPASE SUBUNIT"/>
    <property type="match status" value="1"/>
</dbReference>
<protein>
    <submittedName>
        <fullName evidence="2">ATP-binding protein</fullName>
    </submittedName>
</protein>
<sequence>MSAGEQRIFKILTEVYNAPKYSLILIDEIDLLLHSFALKRMIKVLYERAKEKHLQIVFTTHSPNILSEHEMINIRHLYNTPEKTLCFSDTKPDTIYRMTGEQEKPLEIFVEDDLAQTIVEHVADSLNLSKYVNTTRYGAAINCFSVAAGLALSNRLNADCLFVLDGDEYNTDDSKKDRIKAVLTGNTEHSDKMRREVLSRITQFNLPEGFSPERYIHSLLKELRDIYAQNQIIGCAIEIQKVDNKHKYVDEILDRIGFINRAVGLSKVVELVSNHENWDDFISPIKEWLNSIAHKVLEDHIKVS</sequence>
<dbReference type="Proteomes" id="UP001154322">
    <property type="component" value="Unassembled WGS sequence"/>
</dbReference>
<dbReference type="Pfam" id="PF13304">
    <property type="entry name" value="AAA_21"/>
    <property type="match status" value="1"/>
</dbReference>
<dbReference type="InterPro" id="IPR003959">
    <property type="entry name" value="ATPase_AAA_core"/>
</dbReference>
<proteinExistence type="predicted"/>
<reference evidence="2" key="1">
    <citation type="submission" date="2022-06" db="EMBL/GenBank/DDBJ databases">
        <authorList>
            <person name="Dietemann V."/>
            <person name="Ory F."/>
            <person name="Dainat B."/>
            <person name="Oberhansli S."/>
        </authorList>
    </citation>
    <scope>NUCLEOTIDE SEQUENCE</scope>
    <source>
        <strain evidence="2">Ena-SAMPLE-TAB-26-04-2022-14:26:32:270-5432</strain>
    </source>
</reference>
<keyword evidence="2" id="KW-0547">Nucleotide-binding</keyword>
<feature type="domain" description="ATPase AAA-type core" evidence="1">
    <location>
        <begin position="1"/>
        <end position="67"/>
    </location>
</feature>
<dbReference type="InterPro" id="IPR051396">
    <property type="entry name" value="Bact_Antivir_Def_Nuclease"/>
</dbReference>
<organism evidence="2 3">
    <name type="scientific">Paenibacillus melissococcoides</name>
    <dbReference type="NCBI Taxonomy" id="2912268"/>
    <lineage>
        <taxon>Bacteria</taxon>
        <taxon>Bacillati</taxon>
        <taxon>Bacillota</taxon>
        <taxon>Bacilli</taxon>
        <taxon>Bacillales</taxon>
        <taxon>Paenibacillaceae</taxon>
        <taxon>Paenibacillus</taxon>
    </lineage>
</organism>
<dbReference type="GO" id="GO:0005524">
    <property type="term" value="F:ATP binding"/>
    <property type="evidence" value="ECO:0007669"/>
    <property type="project" value="UniProtKB-KW"/>
</dbReference>
<dbReference type="InterPro" id="IPR027417">
    <property type="entry name" value="P-loop_NTPase"/>
</dbReference>
<dbReference type="RefSeq" id="WP_213430007.1">
    <property type="nucleotide sequence ID" value="NZ_AP031286.1"/>
</dbReference>
<evidence type="ECO:0000259" key="1">
    <source>
        <dbReference type="Pfam" id="PF13304"/>
    </source>
</evidence>
<dbReference type="PANTHER" id="PTHR43581">
    <property type="entry name" value="ATP/GTP PHOSPHATASE"/>
    <property type="match status" value="1"/>
</dbReference>
<evidence type="ECO:0000313" key="2">
    <source>
        <dbReference type="EMBL" id="CAH8249684.1"/>
    </source>
</evidence>
<gene>
    <name evidence="2" type="ORF">WJ0W_006868</name>
</gene>
<keyword evidence="2" id="KW-0067">ATP-binding</keyword>
<comment type="caution">
    <text evidence="2">The sequence shown here is derived from an EMBL/GenBank/DDBJ whole genome shotgun (WGS) entry which is preliminary data.</text>
</comment>
<keyword evidence="3" id="KW-1185">Reference proteome</keyword>
<accession>A0ABN8UEY3</accession>
<evidence type="ECO:0000313" key="3">
    <source>
        <dbReference type="Proteomes" id="UP001154322"/>
    </source>
</evidence>
<dbReference type="SUPFAM" id="SSF52540">
    <property type="entry name" value="P-loop containing nucleoside triphosphate hydrolases"/>
    <property type="match status" value="1"/>
</dbReference>
<name>A0ABN8UEY3_9BACL</name>
<dbReference type="Gene3D" id="3.40.50.300">
    <property type="entry name" value="P-loop containing nucleotide triphosphate hydrolases"/>
    <property type="match status" value="1"/>
</dbReference>
<dbReference type="EMBL" id="CALYLO010000018">
    <property type="protein sequence ID" value="CAH8249684.1"/>
    <property type="molecule type" value="Genomic_DNA"/>
</dbReference>